<dbReference type="EC" id="3.1.2.-" evidence="1"/>
<dbReference type="Pfam" id="PF13279">
    <property type="entry name" value="4HBT_2"/>
    <property type="match status" value="1"/>
</dbReference>
<protein>
    <submittedName>
        <fullName evidence="1">Acyl-CoA thioester hydrolase</fullName>
        <ecNumber evidence="1">3.1.2.-</ecNumber>
    </submittedName>
</protein>
<dbReference type="GO" id="GO:0016787">
    <property type="term" value="F:hydrolase activity"/>
    <property type="evidence" value="ECO:0007669"/>
    <property type="project" value="UniProtKB-KW"/>
</dbReference>
<keyword evidence="1" id="KW-0378">Hydrolase</keyword>
<reference evidence="1 2" key="1">
    <citation type="submission" date="2021-01" db="EMBL/GenBank/DDBJ databases">
        <title>Genomic Encyclopedia of Type Strains, Phase IV (KMG-IV): sequencing the most valuable type-strain genomes for metagenomic binning, comparative biology and taxonomic classification.</title>
        <authorList>
            <person name="Goeker M."/>
        </authorList>
    </citation>
    <scope>NUCLEOTIDE SEQUENCE [LARGE SCALE GENOMIC DNA]</scope>
    <source>
        <strain evidence="1 2">DSM 25540</strain>
    </source>
</reference>
<dbReference type="CDD" id="cd00586">
    <property type="entry name" value="4HBT"/>
    <property type="match status" value="1"/>
</dbReference>
<evidence type="ECO:0000313" key="2">
    <source>
        <dbReference type="Proteomes" id="UP000741863"/>
    </source>
</evidence>
<comment type="caution">
    <text evidence="1">The sequence shown here is derived from an EMBL/GenBank/DDBJ whole genome shotgun (WGS) entry which is preliminary data.</text>
</comment>
<dbReference type="RefSeq" id="WP_204695366.1">
    <property type="nucleotide sequence ID" value="NZ_JAFBEC010000001.1"/>
</dbReference>
<dbReference type="SUPFAM" id="SSF54637">
    <property type="entry name" value="Thioesterase/thiol ester dehydrase-isomerase"/>
    <property type="match status" value="1"/>
</dbReference>
<gene>
    <name evidence="1" type="ORF">JOD17_000275</name>
</gene>
<dbReference type="Proteomes" id="UP000741863">
    <property type="component" value="Unassembled WGS sequence"/>
</dbReference>
<evidence type="ECO:0000313" key="1">
    <source>
        <dbReference type="EMBL" id="MBM7631184.1"/>
    </source>
</evidence>
<dbReference type="Gene3D" id="3.10.129.10">
    <property type="entry name" value="Hotdog Thioesterase"/>
    <property type="match status" value="1"/>
</dbReference>
<sequence length="128" mass="14844">MYSTTITPRVSETDGVGHINNTTIPVWLEAGRKEIFKLFNPDLAFHDWRCILLKIDIQYLSEIHYHSDVVVNIWVEKVGNTSFTLYEEIHQNDRCCTKGHAVYVNVARKGGKQTIPNEIKMKLMEHSR</sequence>
<proteinExistence type="predicted"/>
<name>A0ABS2P7A3_9BACL</name>
<dbReference type="InterPro" id="IPR029069">
    <property type="entry name" value="HotDog_dom_sf"/>
</dbReference>
<dbReference type="EMBL" id="JAFBEC010000001">
    <property type="protein sequence ID" value="MBM7631184.1"/>
    <property type="molecule type" value="Genomic_DNA"/>
</dbReference>
<accession>A0ABS2P7A3</accession>
<organism evidence="1 2">
    <name type="scientific">Geomicrobium sediminis</name>
    <dbReference type="NCBI Taxonomy" id="1347788"/>
    <lineage>
        <taxon>Bacteria</taxon>
        <taxon>Bacillati</taxon>
        <taxon>Bacillota</taxon>
        <taxon>Bacilli</taxon>
        <taxon>Bacillales</taxon>
        <taxon>Geomicrobium</taxon>
    </lineage>
</organism>
<keyword evidence="2" id="KW-1185">Reference proteome</keyword>